<organism evidence="2 3">
    <name type="scientific">Lipotes vexillifer</name>
    <name type="common">Yangtze river dolphin</name>
    <dbReference type="NCBI Taxonomy" id="118797"/>
    <lineage>
        <taxon>Eukaryota</taxon>
        <taxon>Metazoa</taxon>
        <taxon>Chordata</taxon>
        <taxon>Craniata</taxon>
        <taxon>Vertebrata</taxon>
        <taxon>Euteleostomi</taxon>
        <taxon>Mammalia</taxon>
        <taxon>Eutheria</taxon>
        <taxon>Laurasiatheria</taxon>
        <taxon>Artiodactyla</taxon>
        <taxon>Whippomorpha</taxon>
        <taxon>Cetacea</taxon>
        <taxon>Odontoceti</taxon>
        <taxon>Lipotidae</taxon>
        <taxon>Lipotes</taxon>
    </lineage>
</organism>
<dbReference type="Proteomes" id="UP000265300">
    <property type="component" value="Unplaced"/>
</dbReference>
<dbReference type="GeneID" id="103073694"/>
<sequence>MPVSPALNAWILRWCQGLLKHWGAGLIPPGRGQEETDKCATPGVNRVSRLGIRPYVLAGRRGAAQLLGPAMLPGNPALHQAPGTPVLYPDPVSRSYIPTTPTRNRVAWHPGFTTLPSQGPLQFLRRAQLLSGASGPAARAEPGSSPSSLPWGVCDSPHYSRPGDRADSSTDKPCSKWLEGGELKLKCKFCGRRRRPDLKKRFQICGACKSTGGVSPKAGIQKWDAGHLILKKKAEAREKRNTVDGLLQVVLQIVEHIAERKVEGNQGQSQDLGPEIFSLAHILMIEDAGIDRAVALLMALEENEVEVVQGVEGNPIEFRGLGQKAEQE</sequence>
<feature type="compositionally biased region" description="Basic and acidic residues" evidence="1">
    <location>
        <begin position="161"/>
        <end position="173"/>
    </location>
</feature>
<protein>
    <submittedName>
        <fullName evidence="3">Uncharacterized protein LOC103073694</fullName>
    </submittedName>
</protein>
<keyword evidence="2" id="KW-1185">Reference proteome</keyword>
<accession>A0A340XQP5</accession>
<proteinExistence type="predicted"/>
<dbReference type="KEGG" id="lve:103073694"/>
<dbReference type="AlphaFoldDB" id="A0A340XQP5"/>
<dbReference type="RefSeq" id="XP_007461340.1">
    <property type="nucleotide sequence ID" value="XM_007461278.1"/>
</dbReference>
<evidence type="ECO:0000313" key="3">
    <source>
        <dbReference type="RefSeq" id="XP_007461340.1"/>
    </source>
</evidence>
<evidence type="ECO:0000256" key="1">
    <source>
        <dbReference type="SAM" id="MobiDB-lite"/>
    </source>
</evidence>
<evidence type="ECO:0000313" key="2">
    <source>
        <dbReference type="Proteomes" id="UP000265300"/>
    </source>
</evidence>
<dbReference type="InParanoid" id="A0A340XQP5"/>
<feature type="region of interest" description="Disordered" evidence="1">
    <location>
        <begin position="134"/>
        <end position="173"/>
    </location>
</feature>
<feature type="non-terminal residue" evidence="3">
    <location>
        <position position="328"/>
    </location>
</feature>
<reference evidence="3" key="1">
    <citation type="submission" date="2025-08" db="UniProtKB">
        <authorList>
            <consortium name="RefSeq"/>
        </authorList>
    </citation>
    <scope>IDENTIFICATION</scope>
</reference>
<gene>
    <name evidence="3" type="primary">LOC103073694</name>
</gene>
<name>A0A340XQP5_LIPVE</name>